<dbReference type="PANTHER" id="PTHR43903">
    <property type="entry name" value="NEUROLIGIN"/>
    <property type="match status" value="1"/>
</dbReference>
<protein>
    <submittedName>
        <fullName evidence="3">Bile salt-activated lipase-like protein</fullName>
    </submittedName>
</protein>
<evidence type="ECO:0000313" key="3">
    <source>
        <dbReference type="EMBL" id="GLD66281.1"/>
    </source>
</evidence>
<dbReference type="InterPro" id="IPR002018">
    <property type="entry name" value="CarbesteraseB"/>
</dbReference>
<dbReference type="SUPFAM" id="SSF53474">
    <property type="entry name" value="alpha/beta-Hydrolases"/>
    <property type="match status" value="1"/>
</dbReference>
<comment type="caution">
    <text evidence="3">The sequence shown here is derived from an EMBL/GenBank/DDBJ whole genome shotgun (WGS) entry which is preliminary data.</text>
</comment>
<dbReference type="Pfam" id="PF00135">
    <property type="entry name" value="COesterase"/>
    <property type="match status" value="1"/>
</dbReference>
<feature type="domain" description="Carboxylesterase type B" evidence="2">
    <location>
        <begin position="10"/>
        <end position="58"/>
    </location>
</feature>
<dbReference type="InterPro" id="IPR051093">
    <property type="entry name" value="Neuroligin/BSAL"/>
</dbReference>
<sequence>MATQTVWCLLAGNYGLWDQHAALIWVHRNIRSFGGDPDNITIFGEGARGASVSFQVRESHLAERGLPGPSTRTSASLLKSKETVKKTIVDIGTDYIFLVPTQAALYLHPANAK</sequence>
<dbReference type="Proteomes" id="UP001279410">
    <property type="component" value="Unassembled WGS sequence"/>
</dbReference>
<proteinExistence type="inferred from homology"/>
<comment type="similarity">
    <text evidence="1">Belongs to the type-B carboxylesterase/lipase family.</text>
</comment>
<gene>
    <name evidence="3" type="ORF">AKAME5_001768600</name>
</gene>
<reference evidence="3" key="1">
    <citation type="submission" date="2022-08" db="EMBL/GenBank/DDBJ databases">
        <title>Genome sequencing of akame (Lates japonicus).</title>
        <authorList>
            <person name="Hashiguchi Y."/>
            <person name="Takahashi H."/>
        </authorList>
    </citation>
    <scope>NUCLEOTIDE SEQUENCE</scope>
    <source>
        <strain evidence="3">Kochi</strain>
    </source>
</reference>
<accession>A0AAD3N5C6</accession>
<dbReference type="Gene3D" id="3.40.50.1820">
    <property type="entry name" value="alpha/beta hydrolase"/>
    <property type="match status" value="1"/>
</dbReference>
<evidence type="ECO:0000313" key="4">
    <source>
        <dbReference type="Proteomes" id="UP001279410"/>
    </source>
</evidence>
<dbReference type="AlphaFoldDB" id="A0AAD3N5C6"/>
<organism evidence="3 4">
    <name type="scientific">Lates japonicus</name>
    <name type="common">Japanese lates</name>
    <dbReference type="NCBI Taxonomy" id="270547"/>
    <lineage>
        <taxon>Eukaryota</taxon>
        <taxon>Metazoa</taxon>
        <taxon>Chordata</taxon>
        <taxon>Craniata</taxon>
        <taxon>Vertebrata</taxon>
        <taxon>Euteleostomi</taxon>
        <taxon>Actinopterygii</taxon>
        <taxon>Neopterygii</taxon>
        <taxon>Teleostei</taxon>
        <taxon>Neoteleostei</taxon>
        <taxon>Acanthomorphata</taxon>
        <taxon>Carangaria</taxon>
        <taxon>Carangaria incertae sedis</taxon>
        <taxon>Centropomidae</taxon>
        <taxon>Lates</taxon>
    </lineage>
</organism>
<dbReference type="EMBL" id="BRZM01000090">
    <property type="protein sequence ID" value="GLD66281.1"/>
    <property type="molecule type" value="Genomic_DNA"/>
</dbReference>
<evidence type="ECO:0000259" key="2">
    <source>
        <dbReference type="Pfam" id="PF00135"/>
    </source>
</evidence>
<name>A0AAD3N5C6_LATJO</name>
<evidence type="ECO:0000256" key="1">
    <source>
        <dbReference type="ARBA" id="ARBA00005964"/>
    </source>
</evidence>
<keyword evidence="4" id="KW-1185">Reference proteome</keyword>
<dbReference type="InterPro" id="IPR029058">
    <property type="entry name" value="AB_hydrolase_fold"/>
</dbReference>